<dbReference type="RefSeq" id="WP_041053695.1">
    <property type="nucleotide sequence ID" value="NZ_JXRR01000001.1"/>
</dbReference>
<evidence type="ECO:0008006" key="6">
    <source>
        <dbReference type="Google" id="ProtNLM"/>
    </source>
</evidence>
<proteinExistence type="predicted"/>
<dbReference type="InterPro" id="IPR036291">
    <property type="entry name" value="NAD(P)-bd_dom_sf"/>
</dbReference>
<evidence type="ECO:0000259" key="2">
    <source>
        <dbReference type="Pfam" id="PF01408"/>
    </source>
</evidence>
<comment type="caution">
    <text evidence="4">The sequence shown here is derived from an EMBL/GenBank/DDBJ whole genome shotgun (WGS) entry which is preliminary data.</text>
</comment>
<feature type="domain" description="GFO/IDH/MocA-like oxidoreductase" evidence="3">
    <location>
        <begin position="130"/>
        <end position="264"/>
    </location>
</feature>
<dbReference type="Gene3D" id="3.30.360.10">
    <property type="entry name" value="Dihydrodipicolinate Reductase, domain 2"/>
    <property type="match status" value="1"/>
</dbReference>
<dbReference type="OrthoDB" id="9815825at2"/>
<name>A0A0C2SG08_9BACL</name>
<dbReference type="Pfam" id="PF01408">
    <property type="entry name" value="GFO_IDH_MocA"/>
    <property type="match status" value="1"/>
</dbReference>
<dbReference type="InterPro" id="IPR055170">
    <property type="entry name" value="GFO_IDH_MocA-like_dom"/>
</dbReference>
<dbReference type="Gene3D" id="3.40.50.720">
    <property type="entry name" value="NAD(P)-binding Rossmann-like Domain"/>
    <property type="match status" value="1"/>
</dbReference>
<evidence type="ECO:0000259" key="3">
    <source>
        <dbReference type="Pfam" id="PF22725"/>
    </source>
</evidence>
<keyword evidence="5" id="KW-1185">Reference proteome</keyword>
<dbReference type="AlphaFoldDB" id="A0A0C2SG08"/>
<dbReference type="GO" id="GO:0016491">
    <property type="term" value="F:oxidoreductase activity"/>
    <property type="evidence" value="ECO:0007669"/>
    <property type="project" value="UniProtKB-KW"/>
</dbReference>
<dbReference type="InterPro" id="IPR000683">
    <property type="entry name" value="Gfo/Idh/MocA-like_OxRdtase_N"/>
</dbReference>
<accession>A0A0C2SG08</accession>
<dbReference type="PATRIC" id="fig|220754.4.peg.206"/>
<dbReference type="GO" id="GO:0000166">
    <property type="term" value="F:nucleotide binding"/>
    <property type="evidence" value="ECO:0007669"/>
    <property type="project" value="InterPro"/>
</dbReference>
<dbReference type="Proteomes" id="UP000031972">
    <property type="component" value="Unassembled WGS sequence"/>
</dbReference>
<dbReference type="Pfam" id="PF22725">
    <property type="entry name" value="GFO_IDH_MocA_C3"/>
    <property type="match status" value="1"/>
</dbReference>
<sequence>MKKMRVGIIGAGNISDIYLLSPSKFDNIEIAGIADLLSSKAEEKAEKYGVPHYPDVASLLEDPSIEVILNLTIPSAHAEITLMALDHGKHVYSEKPLATSFEDGKEIISKAKRLNLRIGVAPDTILGAGIQTALKLIEDGEIGSIVGAKAFMMGSGPESWHPNPAFFYESGAGPLFDMGPYYLSSLLVLLGPIDCVTGIAQTTYRERTIKSAERAGETFPVTTPTHVEGLMHFKSNVTASITATFDIHQSKLPFIEVYGSKGTIHVPDPNFFGGPVTYLTTGHEGWQEAELVSDLTGNERGAGLSNMIASIYTNEQHYCHGELGLHVLESMEKLLESSVQRTFLPLETTFSIGDSSNSA</sequence>
<evidence type="ECO:0000313" key="4">
    <source>
        <dbReference type="EMBL" id="KIL52874.1"/>
    </source>
</evidence>
<organism evidence="4 5">
    <name type="scientific">Jeotgalibacillus campisalis</name>
    <dbReference type="NCBI Taxonomy" id="220754"/>
    <lineage>
        <taxon>Bacteria</taxon>
        <taxon>Bacillati</taxon>
        <taxon>Bacillota</taxon>
        <taxon>Bacilli</taxon>
        <taxon>Bacillales</taxon>
        <taxon>Caryophanaceae</taxon>
        <taxon>Jeotgalibacillus</taxon>
    </lineage>
</organism>
<dbReference type="SUPFAM" id="SSF55347">
    <property type="entry name" value="Glyceraldehyde-3-phosphate dehydrogenase-like, C-terminal domain"/>
    <property type="match status" value="1"/>
</dbReference>
<feature type="domain" description="Gfo/Idh/MocA-like oxidoreductase N-terminal" evidence="2">
    <location>
        <begin position="4"/>
        <end position="120"/>
    </location>
</feature>
<dbReference type="EMBL" id="JXRR01000001">
    <property type="protein sequence ID" value="KIL52874.1"/>
    <property type="molecule type" value="Genomic_DNA"/>
</dbReference>
<evidence type="ECO:0000313" key="5">
    <source>
        <dbReference type="Proteomes" id="UP000031972"/>
    </source>
</evidence>
<evidence type="ECO:0000256" key="1">
    <source>
        <dbReference type="ARBA" id="ARBA00023002"/>
    </source>
</evidence>
<dbReference type="InterPro" id="IPR050463">
    <property type="entry name" value="Gfo/Idh/MocA_oxidrdct_glycsds"/>
</dbReference>
<protein>
    <recommendedName>
        <fullName evidence="6">Oxidoreductase</fullName>
    </recommendedName>
</protein>
<keyword evidence="1" id="KW-0560">Oxidoreductase</keyword>
<dbReference type="PANTHER" id="PTHR43818:SF11">
    <property type="entry name" value="BCDNA.GH03377"/>
    <property type="match status" value="1"/>
</dbReference>
<dbReference type="SUPFAM" id="SSF51735">
    <property type="entry name" value="NAD(P)-binding Rossmann-fold domains"/>
    <property type="match status" value="1"/>
</dbReference>
<reference evidence="4 5" key="1">
    <citation type="submission" date="2015-01" db="EMBL/GenBank/DDBJ databases">
        <title>Jeotgalibacillus campisalis genome sequencing.</title>
        <authorList>
            <person name="Goh K.M."/>
            <person name="Chan K.-G."/>
            <person name="Yaakop A.S."/>
            <person name="Ee R."/>
            <person name="Gan H.M."/>
            <person name="Chan C.S."/>
        </authorList>
    </citation>
    <scope>NUCLEOTIDE SEQUENCE [LARGE SCALE GENOMIC DNA]</scope>
    <source>
        <strain evidence="4 5">SF-57</strain>
    </source>
</reference>
<gene>
    <name evidence="4" type="ORF">KR50_02030</name>
</gene>
<dbReference type="PANTHER" id="PTHR43818">
    <property type="entry name" value="BCDNA.GH03377"/>
    <property type="match status" value="1"/>
</dbReference>